<dbReference type="EMBL" id="CP054257">
    <property type="protein sequence ID" value="QTQ10996.1"/>
    <property type="molecule type" value="Genomic_DNA"/>
</dbReference>
<evidence type="ECO:0000259" key="2">
    <source>
        <dbReference type="Pfam" id="PF04324"/>
    </source>
</evidence>
<protein>
    <submittedName>
        <fullName evidence="3">NAD(P)/FAD-dependent oxidoreductase</fullName>
    </submittedName>
</protein>
<dbReference type="Gene3D" id="3.50.50.60">
    <property type="entry name" value="FAD/NAD(P)-binding domain"/>
    <property type="match status" value="1"/>
</dbReference>
<reference evidence="3" key="2">
    <citation type="journal article" date="2021" name="Microbiol. Resour. Announc.">
        <title>Complete Genome Sequences of Three Human Oral Treponema parvum Isolates.</title>
        <authorList>
            <person name="Zeng H."/>
            <person name="Watt R.M."/>
        </authorList>
    </citation>
    <scope>NUCLEOTIDE SEQUENCE</scope>
    <source>
        <strain evidence="3">ATCC 700773</strain>
    </source>
</reference>
<dbReference type="InterPro" id="IPR007419">
    <property type="entry name" value="BFD-like_2Fe2S-bd_dom"/>
</dbReference>
<dbReference type="Proteomes" id="UP000671995">
    <property type="component" value="Chromosome"/>
</dbReference>
<gene>
    <name evidence="3" type="ORF">HRI96_01590</name>
</gene>
<dbReference type="Pfam" id="PF04324">
    <property type="entry name" value="Fer2_BFD"/>
    <property type="match status" value="1"/>
</dbReference>
<proteinExistence type="predicted"/>
<dbReference type="Gene3D" id="3.30.9.10">
    <property type="entry name" value="D-Amino Acid Oxidase, subunit A, domain 2"/>
    <property type="match status" value="1"/>
</dbReference>
<dbReference type="Pfam" id="PF01266">
    <property type="entry name" value="DAO"/>
    <property type="match status" value="1"/>
</dbReference>
<dbReference type="InterPro" id="IPR006076">
    <property type="entry name" value="FAD-dep_OxRdtase"/>
</dbReference>
<dbReference type="InterPro" id="IPR041854">
    <property type="entry name" value="BFD-like_2Fe2S-bd_dom_sf"/>
</dbReference>
<dbReference type="CDD" id="cd19946">
    <property type="entry name" value="GlpA-like_Fer2_BFD-like"/>
    <property type="match status" value="1"/>
</dbReference>
<dbReference type="PANTHER" id="PTHR42720:SF1">
    <property type="entry name" value="GLYCEROL 3-PHOSPHATE OXIDASE"/>
    <property type="match status" value="1"/>
</dbReference>
<evidence type="ECO:0000313" key="3">
    <source>
        <dbReference type="EMBL" id="QTQ10996.1"/>
    </source>
</evidence>
<dbReference type="Gene3D" id="1.10.10.1100">
    <property type="entry name" value="BFD-like [2Fe-2S]-binding domain"/>
    <property type="match status" value="1"/>
</dbReference>
<accession>A0A975IBG6</accession>
<dbReference type="PANTHER" id="PTHR42720">
    <property type="entry name" value="GLYCEROL-3-PHOSPHATE DEHYDROGENASE"/>
    <property type="match status" value="1"/>
</dbReference>
<dbReference type="SUPFAM" id="SSF51905">
    <property type="entry name" value="FAD/NAD(P)-binding domain"/>
    <property type="match status" value="1"/>
</dbReference>
<dbReference type="RefSeq" id="WP_210117790.1">
    <property type="nucleotide sequence ID" value="NZ_CP054257.1"/>
</dbReference>
<reference evidence="3" key="1">
    <citation type="submission" date="2020-05" db="EMBL/GenBank/DDBJ databases">
        <authorList>
            <person name="Zeng H."/>
            <person name="Chan Y.K."/>
            <person name="Watt R.M."/>
        </authorList>
    </citation>
    <scope>NUCLEOTIDE SEQUENCE</scope>
    <source>
        <strain evidence="3">ATCC 700773</strain>
    </source>
</reference>
<sequence length="489" mass="52531">MQYDVAVIGCGIVGAAAAYTLSKYKLNIAVVEAENDVSDVTTKANSGILHAGFDPEPGTTMAKLNVDGVAMAKNLCKDLDVPVSWCGSYVVAFSDSEMKTLKDLYDRGVANGVPGMEILNAKQVQNKEKNLSTKIKGALFAPSAGVVSPWEYALAFIETAVKNGTTLYRNFKVNSVVKAENGGYVVKSESGSEVSAKYVVNAAGLNSDVIHNLVSPPTFKIKPVKGEYYLLDKNTGGLVNHVIFQCPNENGKGVLVSPTAHGNIIVGPNASPSAKDDVSVTSAGLDFVAEKARLSVPHLDLRTSIRNFAGVRANVDTDDFIIAEAENTKGFIDLAGIKSPGLTSAPAIAVRCLELLEKSGLPLEEKKVYTDKRQRIRFKELSLKEKTELIKHNPLYGRIICRCETITEGEILEALSSPVPPVSIDGIKRRCGTGMGRCQGGFCGPRVIEILMKHTHMSYKDVILDKAASFMLSGITKKESEKDLMEGAL</sequence>
<feature type="domain" description="FAD dependent oxidoreductase" evidence="1">
    <location>
        <begin position="4"/>
        <end position="349"/>
    </location>
</feature>
<dbReference type="AlphaFoldDB" id="A0A975IBG6"/>
<dbReference type="InterPro" id="IPR036188">
    <property type="entry name" value="FAD/NAD-bd_sf"/>
</dbReference>
<evidence type="ECO:0000313" key="4">
    <source>
        <dbReference type="Proteomes" id="UP000671995"/>
    </source>
</evidence>
<evidence type="ECO:0000259" key="1">
    <source>
        <dbReference type="Pfam" id="PF01266"/>
    </source>
</evidence>
<organism evidence="3 4">
    <name type="scientific">Treponema parvum</name>
    <dbReference type="NCBI Taxonomy" id="138851"/>
    <lineage>
        <taxon>Bacteria</taxon>
        <taxon>Pseudomonadati</taxon>
        <taxon>Spirochaetota</taxon>
        <taxon>Spirochaetia</taxon>
        <taxon>Spirochaetales</taxon>
        <taxon>Treponemataceae</taxon>
        <taxon>Treponema</taxon>
    </lineage>
</organism>
<feature type="domain" description="BFD-like [2Fe-2S]-binding" evidence="2">
    <location>
        <begin position="399"/>
        <end position="451"/>
    </location>
</feature>
<name>A0A975IBG6_9SPIR</name>
<dbReference type="InterPro" id="IPR052745">
    <property type="entry name" value="G3P_Oxidase/Oxidoreductase"/>
</dbReference>